<dbReference type="InterPro" id="IPR029058">
    <property type="entry name" value="AB_hydrolase_fold"/>
</dbReference>
<sequence>MWLFLAVVCLIQQAAESEFINKRHLNPQTFMTVSEIIQYWGYPNEEYEILTDDGYYLKANRIPHGASSPAKSGSKPVVLLVPGVVMEGRCWIANLPDNSLGFVLADAGYDVWIINNRGTTWSRRHQNLTVDQEEFWNFSFHEMAMSDIPATINFILQKAQQEELYYIGHSQGAAIGLIAFSAMPELGRRVKLMMCLAPAYILEGTRGPMRQLLSLPDGLRKLIWGKKEFSFLSNSQKTLVANLCSFPILDKICIHLIFLCAGYNAKSLNVSKADVYLGGSYPDFSSMKTITHWSQIAKSNEFKYFDYGDENKVVYNMTKPPLYKIEDLMVPTALWSGGNDIIVDAKDVEQLLPQVTNLVFHKNIPDWNHADFLWGLDAPQCLYKDVLRLMEMYT</sequence>
<dbReference type="OrthoDB" id="9974421at2759"/>
<dbReference type="RefSeq" id="XP_020656964.2">
    <property type="nucleotide sequence ID" value="XM_020801305.2"/>
</dbReference>
<organism evidence="10 11">
    <name type="scientific">Pogona vitticeps</name>
    <name type="common">central bearded dragon</name>
    <dbReference type="NCBI Taxonomy" id="103695"/>
    <lineage>
        <taxon>Eukaryota</taxon>
        <taxon>Metazoa</taxon>
        <taxon>Chordata</taxon>
        <taxon>Craniata</taxon>
        <taxon>Vertebrata</taxon>
        <taxon>Euteleostomi</taxon>
        <taxon>Lepidosauria</taxon>
        <taxon>Squamata</taxon>
        <taxon>Bifurcata</taxon>
        <taxon>Unidentata</taxon>
        <taxon>Episquamata</taxon>
        <taxon>Toxicofera</taxon>
        <taxon>Iguania</taxon>
        <taxon>Acrodonta</taxon>
        <taxon>Agamidae</taxon>
        <taxon>Amphibolurinae</taxon>
        <taxon>Pogona</taxon>
    </lineage>
</organism>
<evidence type="ECO:0000256" key="8">
    <source>
        <dbReference type="SAM" id="SignalP"/>
    </source>
</evidence>
<protein>
    <recommendedName>
        <fullName evidence="6">Lipase</fullName>
    </recommendedName>
</protein>
<feature type="signal peptide" evidence="8">
    <location>
        <begin position="1"/>
        <end position="17"/>
    </location>
</feature>
<feature type="domain" description="AB hydrolase-1" evidence="9">
    <location>
        <begin position="76"/>
        <end position="375"/>
    </location>
</feature>
<evidence type="ECO:0000256" key="2">
    <source>
        <dbReference type="ARBA" id="ARBA00022729"/>
    </source>
</evidence>
<reference evidence="11" key="1">
    <citation type="submission" date="2025-08" db="UniProtKB">
        <authorList>
            <consortium name="RefSeq"/>
        </authorList>
    </citation>
    <scope>IDENTIFICATION</scope>
</reference>
<evidence type="ECO:0000313" key="10">
    <source>
        <dbReference type="Proteomes" id="UP001652642"/>
    </source>
</evidence>
<dbReference type="GO" id="GO:0016788">
    <property type="term" value="F:hydrolase activity, acting on ester bonds"/>
    <property type="evidence" value="ECO:0007669"/>
    <property type="project" value="InterPro"/>
</dbReference>
<dbReference type="KEGG" id="pvt:110083122"/>
<evidence type="ECO:0000256" key="6">
    <source>
        <dbReference type="PIRNR" id="PIRNR000862"/>
    </source>
</evidence>
<name>A0A6J0UFQ9_9SAUR</name>
<feature type="active site" description="Charge relay system" evidence="7">
    <location>
        <position position="369"/>
    </location>
</feature>
<dbReference type="SUPFAM" id="SSF53474">
    <property type="entry name" value="alpha/beta-Hydrolases"/>
    <property type="match status" value="1"/>
</dbReference>
<evidence type="ECO:0000256" key="5">
    <source>
        <dbReference type="ARBA" id="ARBA00023180"/>
    </source>
</evidence>
<keyword evidence="3 6" id="KW-0442">Lipid degradation</keyword>
<dbReference type="GeneID" id="110083122"/>
<evidence type="ECO:0000256" key="1">
    <source>
        <dbReference type="ARBA" id="ARBA00010701"/>
    </source>
</evidence>
<evidence type="ECO:0000256" key="4">
    <source>
        <dbReference type="ARBA" id="ARBA00023098"/>
    </source>
</evidence>
<keyword evidence="4" id="KW-0443">Lipid metabolism</keyword>
<keyword evidence="5" id="KW-0325">Glycoprotein</keyword>
<keyword evidence="6" id="KW-0378">Hydrolase</keyword>
<proteinExistence type="inferred from homology"/>
<feature type="active site" description="Nucleophile" evidence="7">
    <location>
        <position position="170"/>
    </location>
</feature>
<dbReference type="AlphaFoldDB" id="A0A6J0UFQ9"/>
<keyword evidence="2 8" id="KW-0732">Signal</keyword>
<evidence type="ECO:0000259" key="9">
    <source>
        <dbReference type="Pfam" id="PF00561"/>
    </source>
</evidence>
<dbReference type="GO" id="GO:0016042">
    <property type="term" value="P:lipid catabolic process"/>
    <property type="evidence" value="ECO:0007669"/>
    <property type="project" value="UniProtKB-KW"/>
</dbReference>
<dbReference type="PANTHER" id="PTHR11005">
    <property type="entry name" value="LYSOSOMAL ACID LIPASE-RELATED"/>
    <property type="match status" value="1"/>
</dbReference>
<gene>
    <name evidence="11" type="primary">LOC110083122</name>
</gene>
<accession>A0A6J0UFQ9</accession>
<dbReference type="InParanoid" id="A0A6J0UFQ9"/>
<dbReference type="FunCoup" id="A0A6J0UFQ9">
    <property type="interactions" value="28"/>
</dbReference>
<comment type="similarity">
    <text evidence="1 6">Belongs to the AB hydrolase superfamily. Lipase family.</text>
</comment>
<keyword evidence="10" id="KW-1185">Reference proteome</keyword>
<dbReference type="PIRSF" id="PIRSF000862">
    <property type="entry name" value="Steryl_ester_lip"/>
    <property type="match status" value="1"/>
</dbReference>
<evidence type="ECO:0000313" key="11">
    <source>
        <dbReference type="RefSeq" id="XP_020656964.2"/>
    </source>
</evidence>
<feature type="active site" description="Charge relay system" evidence="7">
    <location>
        <position position="340"/>
    </location>
</feature>
<dbReference type="Pfam" id="PF00561">
    <property type="entry name" value="Abhydrolase_1"/>
    <property type="match status" value="1"/>
</dbReference>
<evidence type="ECO:0000256" key="7">
    <source>
        <dbReference type="PIRSR" id="PIRSR000862-1"/>
    </source>
</evidence>
<dbReference type="Gene3D" id="3.40.50.1820">
    <property type="entry name" value="alpha/beta hydrolase"/>
    <property type="match status" value="1"/>
</dbReference>
<feature type="chain" id="PRO_5045860733" description="Lipase" evidence="8">
    <location>
        <begin position="18"/>
        <end position="394"/>
    </location>
</feature>
<dbReference type="Proteomes" id="UP001652642">
    <property type="component" value="Chromosome 3"/>
</dbReference>
<dbReference type="InterPro" id="IPR000073">
    <property type="entry name" value="AB_hydrolase_1"/>
</dbReference>
<dbReference type="InterPro" id="IPR025483">
    <property type="entry name" value="Lipase_euk"/>
</dbReference>
<evidence type="ECO:0000256" key="3">
    <source>
        <dbReference type="ARBA" id="ARBA00022963"/>
    </source>
</evidence>